<gene>
    <name evidence="3" type="primary">yacG</name>
    <name evidence="4" type="ORF">BFG52_01850</name>
</gene>
<accession>A0A1B2LWF1</accession>
<organism evidence="4 5">
    <name type="scientific">Acinetobacter larvae</name>
    <dbReference type="NCBI Taxonomy" id="1789224"/>
    <lineage>
        <taxon>Bacteria</taxon>
        <taxon>Pseudomonadati</taxon>
        <taxon>Pseudomonadota</taxon>
        <taxon>Gammaproteobacteria</taxon>
        <taxon>Moraxellales</taxon>
        <taxon>Moraxellaceae</taxon>
        <taxon>Acinetobacter</taxon>
    </lineage>
</organism>
<reference evidence="4 5" key="1">
    <citation type="submission" date="2016-08" db="EMBL/GenBank/DDBJ databases">
        <authorList>
            <person name="Seilhamer J.J."/>
        </authorList>
    </citation>
    <scope>NUCLEOTIDE SEQUENCE [LARGE SCALE GENOMIC DNA]</scope>
    <source>
        <strain evidence="4 5">BRTC-1</strain>
    </source>
</reference>
<keyword evidence="1 3" id="KW-0479">Metal-binding</keyword>
<protein>
    <recommendedName>
        <fullName evidence="3">DNA gyrase inhibitor YacG</fullName>
    </recommendedName>
</protein>
<dbReference type="SUPFAM" id="SSF57716">
    <property type="entry name" value="Glucocorticoid receptor-like (DNA-binding domain)"/>
    <property type="match status" value="1"/>
</dbReference>
<dbReference type="InterPro" id="IPR005584">
    <property type="entry name" value="DNA_gyrase_inhibitor_YacG"/>
</dbReference>
<keyword evidence="5" id="KW-1185">Reference proteome</keyword>
<proteinExistence type="inferred from homology"/>
<evidence type="ECO:0000313" key="5">
    <source>
        <dbReference type="Proteomes" id="UP000093391"/>
    </source>
</evidence>
<dbReference type="HAMAP" id="MF_00649">
    <property type="entry name" value="DNA_gyrase_inhibitor_YacG"/>
    <property type="match status" value="1"/>
</dbReference>
<dbReference type="Gene3D" id="3.30.50.10">
    <property type="entry name" value="Erythroid Transcription Factor GATA-1, subunit A"/>
    <property type="match status" value="1"/>
</dbReference>
<dbReference type="GO" id="GO:0008657">
    <property type="term" value="F:DNA topoisomerase type II (double strand cut, ATP-hydrolyzing) inhibitor activity"/>
    <property type="evidence" value="ECO:0007669"/>
    <property type="project" value="UniProtKB-UniRule"/>
</dbReference>
<evidence type="ECO:0000256" key="3">
    <source>
        <dbReference type="HAMAP-Rule" id="MF_00649"/>
    </source>
</evidence>
<dbReference type="GO" id="GO:0008270">
    <property type="term" value="F:zinc ion binding"/>
    <property type="evidence" value="ECO:0007669"/>
    <property type="project" value="UniProtKB-UniRule"/>
</dbReference>
<keyword evidence="2 3" id="KW-0862">Zinc</keyword>
<dbReference type="InterPro" id="IPR013088">
    <property type="entry name" value="Znf_NHR/GATA"/>
</dbReference>
<dbReference type="RefSeq" id="WP_067551849.1">
    <property type="nucleotide sequence ID" value="NZ_CP016895.1"/>
</dbReference>
<sequence>MPTVIQCPHCAEKTTWQDNPYRPFCSERCKLIDFGAWANAAYKLPTQDSPQHDPSSDE</sequence>
<evidence type="ECO:0000256" key="2">
    <source>
        <dbReference type="ARBA" id="ARBA00022833"/>
    </source>
</evidence>
<feature type="binding site" evidence="3">
    <location>
        <position position="7"/>
    </location>
    <ligand>
        <name>Zn(2+)</name>
        <dbReference type="ChEBI" id="CHEBI:29105"/>
    </ligand>
</feature>
<feature type="binding site" evidence="3">
    <location>
        <position position="29"/>
    </location>
    <ligand>
        <name>Zn(2+)</name>
        <dbReference type="ChEBI" id="CHEBI:29105"/>
    </ligand>
</feature>
<name>A0A1B2LWF1_9GAMM</name>
<dbReference type="PANTHER" id="PTHR36150">
    <property type="entry name" value="DNA GYRASE INHIBITOR YACG"/>
    <property type="match status" value="1"/>
</dbReference>
<dbReference type="GO" id="GO:0006355">
    <property type="term" value="P:regulation of DNA-templated transcription"/>
    <property type="evidence" value="ECO:0007669"/>
    <property type="project" value="InterPro"/>
</dbReference>
<feature type="binding site" evidence="3">
    <location>
        <position position="10"/>
    </location>
    <ligand>
        <name>Zn(2+)</name>
        <dbReference type="ChEBI" id="CHEBI:29105"/>
    </ligand>
</feature>
<comment type="similarity">
    <text evidence="3">Belongs to the DNA gyrase inhibitor YacG family.</text>
</comment>
<comment type="subunit">
    <text evidence="3">Interacts with GyrB.</text>
</comment>
<dbReference type="PANTHER" id="PTHR36150:SF1">
    <property type="entry name" value="DNA GYRASE INHIBITOR YACG"/>
    <property type="match status" value="1"/>
</dbReference>
<dbReference type="STRING" id="1789224.BFG52_01850"/>
<comment type="cofactor">
    <cofactor evidence="3">
        <name>Zn(2+)</name>
        <dbReference type="ChEBI" id="CHEBI:29105"/>
    </cofactor>
    <text evidence="3">Binds 1 zinc ion.</text>
</comment>
<dbReference type="AlphaFoldDB" id="A0A1B2LWF1"/>
<comment type="function">
    <text evidence="3">Inhibits all the catalytic activities of DNA gyrase by preventing its interaction with DNA. Acts by binding directly to the C-terminal domain of GyrB, which probably disrupts DNA binding by the gyrase.</text>
</comment>
<dbReference type="OrthoDB" id="9809663at2"/>
<dbReference type="Pfam" id="PF03884">
    <property type="entry name" value="YacG"/>
    <property type="match status" value="1"/>
</dbReference>
<feature type="binding site" evidence="3">
    <location>
        <position position="25"/>
    </location>
    <ligand>
        <name>Zn(2+)</name>
        <dbReference type="ChEBI" id="CHEBI:29105"/>
    </ligand>
</feature>
<evidence type="ECO:0000256" key="1">
    <source>
        <dbReference type="ARBA" id="ARBA00022723"/>
    </source>
</evidence>
<dbReference type="Proteomes" id="UP000093391">
    <property type="component" value="Chromosome"/>
</dbReference>
<dbReference type="EMBL" id="CP016895">
    <property type="protein sequence ID" value="AOA57219.1"/>
    <property type="molecule type" value="Genomic_DNA"/>
</dbReference>
<dbReference type="KEGG" id="ala:BFG52_01850"/>
<evidence type="ECO:0000313" key="4">
    <source>
        <dbReference type="EMBL" id="AOA57219.1"/>
    </source>
</evidence>